<name>A0A8S5P7V7_9CAUD</name>
<feature type="transmembrane region" description="Helical" evidence="1">
    <location>
        <begin position="6"/>
        <end position="24"/>
    </location>
</feature>
<proteinExistence type="predicted"/>
<reference evidence="2" key="1">
    <citation type="journal article" date="2021" name="Proc. Natl. Acad. Sci. U.S.A.">
        <title>A Catalog of Tens of Thousands of Viruses from Human Metagenomes Reveals Hidden Associations with Chronic Diseases.</title>
        <authorList>
            <person name="Tisza M.J."/>
            <person name="Buck C.B."/>
        </authorList>
    </citation>
    <scope>NUCLEOTIDE SEQUENCE</scope>
    <source>
        <strain evidence="2">CttEB8</strain>
    </source>
</reference>
<sequence>MTELYIIIVLLAVLVLLFLIWFRYDTRHKDEMQRSIDSIAIDLMLMGKRDWNRYINSMISHKLRLIEEEKYEEIENINRMIDKEIRDFKEYYDE</sequence>
<keyword evidence="1" id="KW-0472">Membrane</keyword>
<protein>
    <submittedName>
        <fullName evidence="2">Uncharacterized protein</fullName>
    </submittedName>
</protein>
<dbReference type="EMBL" id="BK015344">
    <property type="protein sequence ID" value="DAE02284.1"/>
    <property type="molecule type" value="Genomic_DNA"/>
</dbReference>
<keyword evidence="1" id="KW-0812">Transmembrane</keyword>
<keyword evidence="1" id="KW-1133">Transmembrane helix</keyword>
<evidence type="ECO:0000256" key="1">
    <source>
        <dbReference type="SAM" id="Phobius"/>
    </source>
</evidence>
<accession>A0A8S5P7V7</accession>
<evidence type="ECO:0000313" key="2">
    <source>
        <dbReference type="EMBL" id="DAE02284.1"/>
    </source>
</evidence>
<organism evidence="2">
    <name type="scientific">Herelleviridae sp. cttEB8</name>
    <dbReference type="NCBI Taxonomy" id="2825832"/>
    <lineage>
        <taxon>Viruses</taxon>
        <taxon>Duplodnaviria</taxon>
        <taxon>Heunggongvirae</taxon>
        <taxon>Uroviricota</taxon>
        <taxon>Caudoviricetes</taxon>
        <taxon>Herelleviridae</taxon>
    </lineage>
</organism>